<reference evidence="1" key="1">
    <citation type="submission" date="2022-12" db="EMBL/GenBank/DDBJ databases">
        <authorList>
            <person name="Petersen C."/>
        </authorList>
    </citation>
    <scope>NUCLEOTIDE SEQUENCE</scope>
    <source>
        <strain evidence="1">IBT 15544</strain>
    </source>
</reference>
<evidence type="ECO:0000313" key="2">
    <source>
        <dbReference type="Proteomes" id="UP001150904"/>
    </source>
</evidence>
<dbReference type="OrthoDB" id="10261556at2759"/>
<dbReference type="Proteomes" id="UP001150904">
    <property type="component" value="Unassembled WGS sequence"/>
</dbReference>
<name>A0A9W9NDJ7_9EURO</name>
<protein>
    <submittedName>
        <fullName evidence="1">Uncharacterized protein</fullName>
    </submittedName>
</protein>
<sequence>MVFGFEQAMLLRGARIIRSPTTRRDITFWVSYCPPNSNLIRDFALPGIREAIASLDRVGRAIIYCCVRGVADKVGRALDAPVYHSQSSSVEEKA</sequence>
<comment type="caution">
    <text evidence="1">The sequence shown here is derived from an EMBL/GenBank/DDBJ whole genome shotgun (WGS) entry which is preliminary data.</text>
</comment>
<proteinExistence type="predicted"/>
<organism evidence="1 2">
    <name type="scientific">Penicillium cinerascens</name>
    <dbReference type="NCBI Taxonomy" id="70096"/>
    <lineage>
        <taxon>Eukaryota</taxon>
        <taxon>Fungi</taxon>
        <taxon>Dikarya</taxon>
        <taxon>Ascomycota</taxon>
        <taxon>Pezizomycotina</taxon>
        <taxon>Eurotiomycetes</taxon>
        <taxon>Eurotiomycetidae</taxon>
        <taxon>Eurotiales</taxon>
        <taxon>Aspergillaceae</taxon>
        <taxon>Penicillium</taxon>
    </lineage>
</organism>
<evidence type="ECO:0000313" key="1">
    <source>
        <dbReference type="EMBL" id="KAJ5217902.1"/>
    </source>
</evidence>
<reference evidence="1" key="2">
    <citation type="journal article" date="2023" name="IMA Fungus">
        <title>Comparative genomic study of the Penicillium genus elucidates a diverse pangenome and 15 lateral gene transfer events.</title>
        <authorList>
            <person name="Petersen C."/>
            <person name="Sorensen T."/>
            <person name="Nielsen M.R."/>
            <person name="Sondergaard T.E."/>
            <person name="Sorensen J.L."/>
            <person name="Fitzpatrick D.A."/>
            <person name="Frisvad J.C."/>
            <person name="Nielsen K.L."/>
        </authorList>
    </citation>
    <scope>NUCLEOTIDE SEQUENCE</scope>
    <source>
        <strain evidence="1">IBT 15544</strain>
    </source>
</reference>
<accession>A0A9W9NDJ7</accession>
<gene>
    <name evidence="1" type="ORF">N7498_000001</name>
</gene>
<dbReference type="AlphaFoldDB" id="A0A9W9NDJ7"/>
<dbReference type="GeneID" id="83174364"/>
<dbReference type="RefSeq" id="XP_058312475.1">
    <property type="nucleotide sequence ID" value="XM_058447064.1"/>
</dbReference>
<dbReference type="EMBL" id="JAPQKR010000004">
    <property type="protein sequence ID" value="KAJ5217902.1"/>
    <property type="molecule type" value="Genomic_DNA"/>
</dbReference>
<keyword evidence="2" id="KW-1185">Reference proteome</keyword>